<dbReference type="CDD" id="cd08551">
    <property type="entry name" value="Fe-ADH"/>
    <property type="match status" value="1"/>
</dbReference>
<keyword evidence="2" id="KW-0560">Oxidoreductase</keyword>
<protein>
    <submittedName>
        <fullName evidence="6">Alcohol dehydrogenase, class IV</fullName>
    </submittedName>
</protein>
<comment type="similarity">
    <text evidence="1">Belongs to the iron-containing alcohol dehydrogenase family.</text>
</comment>
<evidence type="ECO:0000313" key="7">
    <source>
        <dbReference type="Proteomes" id="UP000184245"/>
    </source>
</evidence>
<dbReference type="OrthoDB" id="9804734at2"/>
<dbReference type="GO" id="GO:0004022">
    <property type="term" value="F:alcohol dehydrogenase (NAD+) activity"/>
    <property type="evidence" value="ECO:0007669"/>
    <property type="project" value="TreeGrafter"/>
</dbReference>
<evidence type="ECO:0000256" key="2">
    <source>
        <dbReference type="ARBA" id="ARBA00023002"/>
    </source>
</evidence>
<dbReference type="InterPro" id="IPR056798">
    <property type="entry name" value="ADH_Fe_C"/>
</dbReference>
<dbReference type="EMBL" id="FQVI01000003">
    <property type="protein sequence ID" value="SHE60674.1"/>
    <property type="molecule type" value="Genomic_DNA"/>
</dbReference>
<keyword evidence="3" id="KW-0520">NAD</keyword>
<dbReference type="Gene3D" id="3.40.50.1970">
    <property type="match status" value="1"/>
</dbReference>
<dbReference type="RefSeq" id="WP_072849517.1">
    <property type="nucleotide sequence ID" value="NZ_FQVI01000003.1"/>
</dbReference>
<dbReference type="Proteomes" id="UP000184245">
    <property type="component" value="Unassembled WGS sequence"/>
</dbReference>
<dbReference type="Gene3D" id="1.20.1090.10">
    <property type="entry name" value="Dehydroquinate synthase-like - alpha domain"/>
    <property type="match status" value="1"/>
</dbReference>
<dbReference type="PROSITE" id="PS00913">
    <property type="entry name" value="ADH_IRON_1"/>
    <property type="match status" value="1"/>
</dbReference>
<organism evidence="6 7">
    <name type="scientific">Lactonifactor longoviformis DSM 17459</name>
    <dbReference type="NCBI Taxonomy" id="1122155"/>
    <lineage>
        <taxon>Bacteria</taxon>
        <taxon>Bacillati</taxon>
        <taxon>Bacillota</taxon>
        <taxon>Clostridia</taxon>
        <taxon>Eubacteriales</taxon>
        <taxon>Clostridiaceae</taxon>
        <taxon>Lactonifactor</taxon>
    </lineage>
</organism>
<accession>A0A1M4UVF5</accession>
<keyword evidence="7" id="KW-1185">Reference proteome</keyword>
<feature type="domain" description="Alcohol dehydrogenase iron-type/glycerol dehydrogenase GldA" evidence="4">
    <location>
        <begin position="8"/>
        <end position="176"/>
    </location>
</feature>
<dbReference type="STRING" id="1122155.SAMN02745158_00999"/>
<dbReference type="PANTHER" id="PTHR11496">
    <property type="entry name" value="ALCOHOL DEHYDROGENASE"/>
    <property type="match status" value="1"/>
</dbReference>
<dbReference type="InterPro" id="IPR001670">
    <property type="entry name" value="ADH_Fe/GldA"/>
</dbReference>
<feature type="domain" description="Fe-containing alcohol dehydrogenase-like C-terminal" evidence="5">
    <location>
        <begin position="188"/>
        <end position="381"/>
    </location>
</feature>
<dbReference type="GO" id="GO:0046872">
    <property type="term" value="F:metal ion binding"/>
    <property type="evidence" value="ECO:0007669"/>
    <property type="project" value="InterPro"/>
</dbReference>
<dbReference type="InterPro" id="IPR039697">
    <property type="entry name" value="Alcohol_dehydrogenase_Fe"/>
</dbReference>
<reference evidence="6 7" key="1">
    <citation type="submission" date="2016-11" db="EMBL/GenBank/DDBJ databases">
        <authorList>
            <person name="Jaros S."/>
            <person name="Januszkiewicz K."/>
            <person name="Wedrychowicz H."/>
        </authorList>
    </citation>
    <scope>NUCLEOTIDE SEQUENCE [LARGE SCALE GENOMIC DNA]</scope>
    <source>
        <strain evidence="6 7">DSM 17459</strain>
    </source>
</reference>
<evidence type="ECO:0000259" key="5">
    <source>
        <dbReference type="Pfam" id="PF25137"/>
    </source>
</evidence>
<dbReference type="SUPFAM" id="SSF56796">
    <property type="entry name" value="Dehydroquinate synthase-like"/>
    <property type="match status" value="1"/>
</dbReference>
<evidence type="ECO:0000256" key="1">
    <source>
        <dbReference type="ARBA" id="ARBA00007358"/>
    </source>
</evidence>
<evidence type="ECO:0000259" key="4">
    <source>
        <dbReference type="Pfam" id="PF00465"/>
    </source>
</evidence>
<sequence>MSYKLKIPSCIYGGEGCTSRLHEVIVREQSKRILVFTDKGVEGAGLTEMVLEQLRTESAEYRTLDELKPEPSYQEVESVCRSAEDFSCDLIIAVGGGSVMDTAKLCSLLKGAEYTIQDLMRCPAAGGKQIKTVMFPTTCGTGAEATCNAIVAIPEEQVKKGIVNEEMIPDYVFLDPLMIQKLPKSIIAATGVDALAHGIECFTSNKATPLSDFYAGESARLIFKNIRRAYSEPDNLDARLNLMLGAYYGGVAITGSGTTAVHALSYPLGGRFHIPHGVSNAVLFAHVMKMNKDACESELARLCRVVWPELTGLGSTEMADKVIREIEEVVAYTEIPVNLNSFGVKKKDLDFLVASGSQQKRLLDNNKKILTLEEIRDIYLKVLE</sequence>
<dbReference type="PANTHER" id="PTHR11496:SF102">
    <property type="entry name" value="ALCOHOL DEHYDROGENASE 4"/>
    <property type="match status" value="1"/>
</dbReference>
<gene>
    <name evidence="6" type="ORF">SAMN02745158_00999</name>
</gene>
<dbReference type="Pfam" id="PF25137">
    <property type="entry name" value="ADH_Fe_C"/>
    <property type="match status" value="1"/>
</dbReference>
<dbReference type="InterPro" id="IPR018211">
    <property type="entry name" value="ADH_Fe_CS"/>
</dbReference>
<proteinExistence type="inferred from homology"/>
<evidence type="ECO:0000313" key="6">
    <source>
        <dbReference type="EMBL" id="SHE60674.1"/>
    </source>
</evidence>
<evidence type="ECO:0000256" key="3">
    <source>
        <dbReference type="ARBA" id="ARBA00023027"/>
    </source>
</evidence>
<dbReference type="AlphaFoldDB" id="A0A1M4UVF5"/>
<name>A0A1M4UVF5_9CLOT</name>
<dbReference type="FunFam" id="3.40.50.1970:FF:000003">
    <property type="entry name" value="Alcohol dehydrogenase, iron-containing"/>
    <property type="match status" value="1"/>
</dbReference>
<dbReference type="Pfam" id="PF00465">
    <property type="entry name" value="Fe-ADH"/>
    <property type="match status" value="1"/>
</dbReference>